<dbReference type="CDD" id="cd00130">
    <property type="entry name" value="PAS"/>
    <property type="match status" value="1"/>
</dbReference>
<evidence type="ECO:0000256" key="1">
    <source>
        <dbReference type="SAM" id="MobiDB-lite"/>
    </source>
</evidence>
<evidence type="ECO:0000259" key="2">
    <source>
        <dbReference type="PROSITE" id="PS50112"/>
    </source>
</evidence>
<name>X1HD74_9ZZZZ</name>
<dbReference type="EMBL" id="BARU01020951">
    <property type="protein sequence ID" value="GAH54980.1"/>
    <property type="molecule type" value="Genomic_DNA"/>
</dbReference>
<dbReference type="SUPFAM" id="SSF55785">
    <property type="entry name" value="PYP-like sensor domain (PAS domain)"/>
    <property type="match status" value="1"/>
</dbReference>
<dbReference type="PROSITE" id="PS50113">
    <property type="entry name" value="PAC"/>
    <property type="match status" value="1"/>
</dbReference>
<sequence>MDNTFTEFRRLEQTLRYLTMIAEQANEGIVVVDFNGINRFVNTAAAKMHGYVTRGELVGKQMNVFHTEEQMKTDVLPLIEEGKRRGQLVGPIEHVRSDSTVFPTETKMTLLKDGRDKAVGLIVFVTDMTERRQAEKSLTKRNLELASANEKLQQQITERKQVEQSLAQQASELTATNENLHQQVCERRKTIEQLERQLEDHNASLSEAEGQLQQQATELAEANEQLEHQA</sequence>
<dbReference type="InterPro" id="IPR000700">
    <property type="entry name" value="PAS-assoc_C"/>
</dbReference>
<gene>
    <name evidence="4" type="ORF">S03H2_34343</name>
</gene>
<reference evidence="4" key="1">
    <citation type="journal article" date="2014" name="Front. Microbiol.">
        <title>High frequency of phylogenetically diverse reductive dehalogenase-homologous genes in deep subseafloor sedimentary metagenomes.</title>
        <authorList>
            <person name="Kawai M."/>
            <person name="Futagami T."/>
            <person name="Toyoda A."/>
            <person name="Takaki Y."/>
            <person name="Nishi S."/>
            <person name="Hori S."/>
            <person name="Arai W."/>
            <person name="Tsubouchi T."/>
            <person name="Morono Y."/>
            <person name="Uchiyama I."/>
            <person name="Ito T."/>
            <person name="Fujiyama A."/>
            <person name="Inagaki F."/>
            <person name="Takami H."/>
        </authorList>
    </citation>
    <scope>NUCLEOTIDE SEQUENCE</scope>
    <source>
        <strain evidence="4">Expedition CK06-06</strain>
    </source>
</reference>
<evidence type="ECO:0000259" key="3">
    <source>
        <dbReference type="PROSITE" id="PS50113"/>
    </source>
</evidence>
<feature type="domain" description="PAC" evidence="3">
    <location>
        <begin position="88"/>
        <end position="140"/>
    </location>
</feature>
<dbReference type="InterPro" id="IPR035965">
    <property type="entry name" value="PAS-like_dom_sf"/>
</dbReference>
<feature type="non-terminal residue" evidence="4">
    <location>
        <position position="230"/>
    </location>
</feature>
<dbReference type="InterPro" id="IPR000014">
    <property type="entry name" value="PAS"/>
</dbReference>
<dbReference type="Gene3D" id="3.30.450.20">
    <property type="entry name" value="PAS domain"/>
    <property type="match status" value="1"/>
</dbReference>
<feature type="region of interest" description="Disordered" evidence="1">
    <location>
        <begin position="198"/>
        <end position="230"/>
    </location>
</feature>
<protein>
    <recommendedName>
        <fullName evidence="5">PAS domain-containing protein</fullName>
    </recommendedName>
</protein>
<dbReference type="InterPro" id="IPR052155">
    <property type="entry name" value="Biofilm_reg_signaling"/>
</dbReference>
<proteinExistence type="predicted"/>
<evidence type="ECO:0000313" key="4">
    <source>
        <dbReference type="EMBL" id="GAH54980.1"/>
    </source>
</evidence>
<dbReference type="NCBIfam" id="TIGR00229">
    <property type="entry name" value="sensory_box"/>
    <property type="match status" value="1"/>
</dbReference>
<feature type="domain" description="PAS" evidence="2">
    <location>
        <begin position="14"/>
        <end position="51"/>
    </location>
</feature>
<dbReference type="PROSITE" id="PS50112">
    <property type="entry name" value="PAS"/>
    <property type="match status" value="1"/>
</dbReference>
<dbReference type="PANTHER" id="PTHR44757:SF2">
    <property type="entry name" value="BIOFILM ARCHITECTURE MAINTENANCE PROTEIN MBAA"/>
    <property type="match status" value="1"/>
</dbReference>
<feature type="compositionally biased region" description="Low complexity" evidence="1">
    <location>
        <begin position="207"/>
        <end position="223"/>
    </location>
</feature>
<accession>X1HD74</accession>
<dbReference type="AlphaFoldDB" id="X1HD74"/>
<evidence type="ECO:0008006" key="5">
    <source>
        <dbReference type="Google" id="ProtNLM"/>
    </source>
</evidence>
<organism evidence="4">
    <name type="scientific">marine sediment metagenome</name>
    <dbReference type="NCBI Taxonomy" id="412755"/>
    <lineage>
        <taxon>unclassified sequences</taxon>
        <taxon>metagenomes</taxon>
        <taxon>ecological metagenomes</taxon>
    </lineage>
</organism>
<dbReference type="Pfam" id="PF13426">
    <property type="entry name" value="PAS_9"/>
    <property type="match status" value="1"/>
</dbReference>
<comment type="caution">
    <text evidence="4">The sequence shown here is derived from an EMBL/GenBank/DDBJ whole genome shotgun (WGS) entry which is preliminary data.</text>
</comment>
<dbReference type="PANTHER" id="PTHR44757">
    <property type="entry name" value="DIGUANYLATE CYCLASE DGCP"/>
    <property type="match status" value="1"/>
</dbReference>